<evidence type="ECO:0000313" key="3">
    <source>
        <dbReference type="Proteomes" id="UP000001542"/>
    </source>
</evidence>
<dbReference type="EMBL" id="DS114432">
    <property type="protein sequence ID" value="EAX87555.1"/>
    <property type="molecule type" value="Genomic_DNA"/>
</dbReference>
<reference evidence="2" key="1">
    <citation type="submission" date="2006-10" db="EMBL/GenBank/DDBJ databases">
        <authorList>
            <person name="Amadeo P."/>
            <person name="Zhao Q."/>
            <person name="Wortman J."/>
            <person name="Fraser-Liggett C."/>
            <person name="Carlton J."/>
        </authorList>
    </citation>
    <scope>NUCLEOTIDE SEQUENCE</scope>
    <source>
        <strain evidence="2">G3</strain>
    </source>
</reference>
<feature type="region of interest" description="Disordered" evidence="1">
    <location>
        <begin position="677"/>
        <end position="798"/>
    </location>
</feature>
<feature type="compositionally biased region" description="Low complexity" evidence="1">
    <location>
        <begin position="735"/>
        <end position="757"/>
    </location>
</feature>
<gene>
    <name evidence="2" type="ORF">TVAG_340090</name>
</gene>
<dbReference type="OrthoDB" id="10656205at2759"/>
<organism evidence="2 3">
    <name type="scientific">Trichomonas vaginalis (strain ATCC PRA-98 / G3)</name>
    <dbReference type="NCBI Taxonomy" id="412133"/>
    <lineage>
        <taxon>Eukaryota</taxon>
        <taxon>Metamonada</taxon>
        <taxon>Parabasalia</taxon>
        <taxon>Trichomonadida</taxon>
        <taxon>Trichomonadidae</taxon>
        <taxon>Trichomonas</taxon>
    </lineage>
</organism>
<dbReference type="InterPro" id="IPR032675">
    <property type="entry name" value="LRR_dom_sf"/>
</dbReference>
<dbReference type="VEuPathDB" id="TrichDB:TVAGG3_0737860"/>
<evidence type="ECO:0000256" key="1">
    <source>
        <dbReference type="SAM" id="MobiDB-lite"/>
    </source>
</evidence>
<feature type="compositionally biased region" description="Basic residues" evidence="1">
    <location>
        <begin position="714"/>
        <end position="726"/>
    </location>
</feature>
<protein>
    <recommendedName>
        <fullName evidence="4">Leucine Rich Repeat family protein</fullName>
    </recommendedName>
</protein>
<dbReference type="PANTHER" id="PTHR24112">
    <property type="entry name" value="LEUCINE-RICH REPEAT, ISOFORM F-RELATED"/>
    <property type="match status" value="1"/>
</dbReference>
<proteinExistence type="predicted"/>
<dbReference type="RefSeq" id="XP_001300485.1">
    <property type="nucleotide sequence ID" value="XM_001300484.1"/>
</dbReference>
<reference evidence="2" key="2">
    <citation type="journal article" date="2007" name="Science">
        <title>Draft genome sequence of the sexually transmitted pathogen Trichomonas vaginalis.</title>
        <authorList>
            <person name="Carlton J.M."/>
            <person name="Hirt R.P."/>
            <person name="Silva J.C."/>
            <person name="Delcher A.L."/>
            <person name="Schatz M."/>
            <person name="Zhao Q."/>
            <person name="Wortman J.R."/>
            <person name="Bidwell S.L."/>
            <person name="Alsmark U.C.M."/>
            <person name="Besteiro S."/>
            <person name="Sicheritz-Ponten T."/>
            <person name="Noel C.J."/>
            <person name="Dacks J.B."/>
            <person name="Foster P.G."/>
            <person name="Simillion C."/>
            <person name="Van de Peer Y."/>
            <person name="Miranda-Saavedra D."/>
            <person name="Barton G.J."/>
            <person name="Westrop G.D."/>
            <person name="Mueller S."/>
            <person name="Dessi D."/>
            <person name="Fiori P.L."/>
            <person name="Ren Q."/>
            <person name="Paulsen I."/>
            <person name="Zhang H."/>
            <person name="Bastida-Corcuera F.D."/>
            <person name="Simoes-Barbosa A."/>
            <person name="Brown M.T."/>
            <person name="Hayes R.D."/>
            <person name="Mukherjee M."/>
            <person name="Okumura C.Y."/>
            <person name="Schneider R."/>
            <person name="Smith A.J."/>
            <person name="Vanacova S."/>
            <person name="Villalvazo M."/>
            <person name="Haas B.J."/>
            <person name="Pertea M."/>
            <person name="Feldblyum T.V."/>
            <person name="Utterback T.R."/>
            <person name="Shu C.L."/>
            <person name="Osoegawa K."/>
            <person name="de Jong P.J."/>
            <person name="Hrdy I."/>
            <person name="Horvathova L."/>
            <person name="Zubacova Z."/>
            <person name="Dolezal P."/>
            <person name="Malik S.B."/>
            <person name="Logsdon J.M. Jr."/>
            <person name="Henze K."/>
            <person name="Gupta A."/>
            <person name="Wang C.C."/>
            <person name="Dunne R.L."/>
            <person name="Upcroft J.A."/>
            <person name="Upcroft P."/>
            <person name="White O."/>
            <person name="Salzberg S.L."/>
            <person name="Tang P."/>
            <person name="Chiu C.-H."/>
            <person name="Lee Y.-S."/>
            <person name="Embley T.M."/>
            <person name="Coombs G.H."/>
            <person name="Mottram J.C."/>
            <person name="Tachezy J."/>
            <person name="Fraser-Liggett C.M."/>
            <person name="Johnson P.J."/>
        </authorList>
    </citation>
    <scope>NUCLEOTIDE SEQUENCE [LARGE SCALE GENOMIC DNA]</scope>
    <source>
        <strain evidence="2">G3</strain>
    </source>
</reference>
<dbReference type="Proteomes" id="UP000001542">
    <property type="component" value="Unassembled WGS sequence"/>
</dbReference>
<accession>A2G5K7</accession>
<dbReference type="InParanoid" id="A2G5K7"/>
<evidence type="ECO:0008006" key="4">
    <source>
        <dbReference type="Google" id="ProtNLM"/>
    </source>
</evidence>
<dbReference type="KEGG" id="tva:4745213"/>
<dbReference type="AlphaFoldDB" id="A2G5K7"/>
<dbReference type="VEuPathDB" id="TrichDB:TVAG_340090"/>
<dbReference type="SUPFAM" id="SSF52047">
    <property type="entry name" value="RNI-like"/>
    <property type="match status" value="1"/>
</dbReference>
<feature type="compositionally biased region" description="Basic and acidic residues" evidence="1">
    <location>
        <begin position="686"/>
        <end position="705"/>
    </location>
</feature>
<dbReference type="InterPro" id="IPR051279">
    <property type="entry name" value="PP1-Reg/Actin-Interact_Protein"/>
</dbReference>
<dbReference type="PANTHER" id="PTHR24112:SF64">
    <property type="entry name" value="CHROMOSOME UNDETERMINED SCAFFOLD_46, WHOLE GENOME SHOTGUN SEQUENCE"/>
    <property type="match status" value="1"/>
</dbReference>
<name>A2G5K7_TRIV3</name>
<keyword evidence="3" id="KW-1185">Reference proteome</keyword>
<feature type="compositionally biased region" description="Low complexity" evidence="1">
    <location>
        <begin position="766"/>
        <end position="782"/>
    </location>
</feature>
<sequence length="848" mass="97025">MEKEFFALARKQGENPRFFVHAIDLESKSKKYVLITDQSFWFARKIDHVKHSIYCWLLLTKLYKTEDTISMIFGKNQIKFETDKVDEIFEVLWDILPRIFRPTELISLGYFTDPDERPPPTSNSVMIRLNLRQKLLGKEYSSQTIQRIQEILEYSEEYIDLNSFSNKSEAFPVFFDLLPLCYNILSIKITSSESINAYKVLRDVITEPSNLEHMEIVGPSTHHFDSFLRKLTQNKNIPIAGLTFTNSNFSEKNILSIIKCFTDKYLCSVGFHNAISSSSIDSLYSAFFPKFCNKLTALSLDHTKNLNLSKLNFEFTNLEMISLKECDLEIYEILKAINREHFVKLRGLDVSYNKCTKAADGLYDLPPTLMTIVAAGIKWPESKLVEFFKIITINDLQKRIDLSAIEASEEDMTKLYNFMKEKQFPQLKALIWDENYINSDFFVFLNQNPQIEFLSLNYCFSEKDQKYVDSLCKFISSSNVHAISIQGDEKNHIGELIIPIINSACLSKTLEHINLEGSYCGDKGLFAAQKILISDTPICSLNLEGSHPKYPQSLFFFLYKAAGGERGIAVSFPLDDINELFEKKQVTKGQVDWIKTLYKHQQPTVKETMSPLEFPFEIYRENWKPYFPLYLKPVGPSPDGVKTEDMFNTDFLSDERTQLTISVDGDEIKLIPIQKEKESSPVIKPQKSEDIKTLETADLPKEKPKSKSSNVKKVVSKKKKVVKRKRESSSKEKSSSNNSQNKGSSSNKGSEISTSEKGSSKKKSRSSSGHSGSSRILSSSSGANINLESSPRRDSSILSGLDGSKDDFYFIWDFPSVCRLNFDEIVQKIYTKAEENYEINLLTELIPK</sequence>
<evidence type="ECO:0000313" key="2">
    <source>
        <dbReference type="EMBL" id="EAX87555.1"/>
    </source>
</evidence>
<dbReference type="SMR" id="A2G5K7"/>
<dbReference type="Gene3D" id="3.80.10.10">
    <property type="entry name" value="Ribonuclease Inhibitor"/>
    <property type="match status" value="1"/>
</dbReference>